<dbReference type="OrthoDB" id="6490254at2"/>
<reference evidence="2 3" key="1">
    <citation type="submission" date="2016-11" db="EMBL/GenBank/DDBJ databases">
        <authorList>
            <person name="Jaros S."/>
            <person name="Januszkiewicz K."/>
            <person name="Wedrychowicz H."/>
        </authorList>
    </citation>
    <scope>NUCLEOTIDE SEQUENCE [LARGE SCALE GENOMIC DNA]</scope>
    <source>
        <strain evidence="2 3">GAS86</strain>
    </source>
</reference>
<proteinExistence type="predicted"/>
<dbReference type="RefSeq" id="WP_074262462.1">
    <property type="nucleotide sequence ID" value="NZ_FSRM01000001.1"/>
</dbReference>
<dbReference type="Proteomes" id="UP000184693">
    <property type="component" value="Unassembled WGS sequence"/>
</dbReference>
<feature type="domain" description="Tlde1" evidence="1">
    <location>
        <begin position="26"/>
        <end position="141"/>
    </location>
</feature>
<evidence type="ECO:0000259" key="1">
    <source>
        <dbReference type="Pfam" id="PF10908"/>
    </source>
</evidence>
<dbReference type="AlphaFoldDB" id="A0A1N6E163"/>
<evidence type="ECO:0000313" key="3">
    <source>
        <dbReference type="Proteomes" id="UP000184693"/>
    </source>
</evidence>
<dbReference type="InterPro" id="IPR021225">
    <property type="entry name" value="Tlde1_dom"/>
</dbReference>
<organism evidence="2 3">
    <name type="scientific">Paraburkholderia phenazinium</name>
    <dbReference type="NCBI Taxonomy" id="60549"/>
    <lineage>
        <taxon>Bacteria</taxon>
        <taxon>Pseudomonadati</taxon>
        <taxon>Pseudomonadota</taxon>
        <taxon>Betaproteobacteria</taxon>
        <taxon>Burkholderiales</taxon>
        <taxon>Burkholderiaceae</taxon>
        <taxon>Paraburkholderia</taxon>
    </lineage>
</organism>
<sequence length="161" mass="18108">MRAVRCTFYLNDQRTSWLHCSGAGPMAAFSGQKDGRDNPAYVDREDVGPLPKGTYYIVDRQSGGRLGFLYDLWGEYGLGTTDHKKWFMLWNPKTGDSTMINGIKRGNFRLHPMGSRRLSEGCITVVDPSDFDRLSRYLRSHAPDLPVPGATLKAYGTVEVR</sequence>
<dbReference type="EMBL" id="FSRM01000001">
    <property type="protein sequence ID" value="SIN76732.1"/>
    <property type="molecule type" value="Genomic_DNA"/>
</dbReference>
<dbReference type="Pfam" id="PF10908">
    <property type="entry name" value="Tlde1_dom"/>
    <property type="match status" value="1"/>
</dbReference>
<name>A0A1N6E163_9BURK</name>
<accession>A0A1N6E163</accession>
<evidence type="ECO:0000313" key="2">
    <source>
        <dbReference type="EMBL" id="SIN76732.1"/>
    </source>
</evidence>
<gene>
    <name evidence="2" type="ORF">SAMN05444168_0052</name>
</gene>
<protein>
    <recommendedName>
        <fullName evidence="1">Tlde1 domain-containing protein</fullName>
    </recommendedName>
</protein>